<reference evidence="3" key="1">
    <citation type="submission" date="2020-05" db="EMBL/GenBank/DDBJ databases">
        <authorList>
            <person name="Chiriac C."/>
            <person name="Salcher M."/>
            <person name="Ghai R."/>
            <person name="Kavagutti S V."/>
        </authorList>
    </citation>
    <scope>NUCLEOTIDE SEQUENCE</scope>
</reference>
<protein>
    <submittedName>
        <fullName evidence="3">HNHc domain containing protein</fullName>
    </submittedName>
</protein>
<dbReference type="InterPro" id="IPR002711">
    <property type="entry name" value="HNH"/>
</dbReference>
<feature type="domain" description="HNH nuclease" evidence="1">
    <location>
        <begin position="11"/>
        <end position="60"/>
    </location>
</feature>
<dbReference type="PANTHER" id="PTHR33877">
    <property type="entry name" value="SLL1193 PROTEIN"/>
    <property type="match status" value="1"/>
</dbReference>
<gene>
    <name evidence="2" type="ORF">UFOVP1062_2</name>
    <name evidence="3" type="ORF">UFOVP1284_5</name>
    <name evidence="4" type="ORF">UFOVP1404_13</name>
    <name evidence="5" type="ORF">UFOVP1512_4</name>
</gene>
<dbReference type="Gene3D" id="3.40.50.300">
    <property type="entry name" value="P-loop containing nucleotide triphosphate hydrolases"/>
    <property type="match status" value="1"/>
</dbReference>
<dbReference type="InterPro" id="IPR027417">
    <property type="entry name" value="P-loop_NTPase"/>
</dbReference>
<organism evidence="3">
    <name type="scientific">uncultured Caudovirales phage</name>
    <dbReference type="NCBI Taxonomy" id="2100421"/>
    <lineage>
        <taxon>Viruses</taxon>
        <taxon>Duplodnaviria</taxon>
        <taxon>Heunggongvirae</taxon>
        <taxon>Uroviricota</taxon>
        <taxon>Caudoviricetes</taxon>
        <taxon>Peduoviridae</taxon>
        <taxon>Maltschvirus</taxon>
        <taxon>Maltschvirus maltsch</taxon>
    </lineage>
</organism>
<dbReference type="CDD" id="cd00085">
    <property type="entry name" value="HNHc"/>
    <property type="match status" value="1"/>
</dbReference>
<dbReference type="SMART" id="SM00507">
    <property type="entry name" value="HNHc"/>
    <property type="match status" value="1"/>
</dbReference>
<dbReference type="Pfam" id="PF01844">
    <property type="entry name" value="HNH"/>
    <property type="match status" value="1"/>
</dbReference>
<dbReference type="GO" id="GO:0003676">
    <property type="term" value="F:nucleic acid binding"/>
    <property type="evidence" value="ECO:0007669"/>
    <property type="project" value="InterPro"/>
</dbReference>
<evidence type="ECO:0000313" key="5">
    <source>
        <dbReference type="EMBL" id="CAB5226672.1"/>
    </source>
</evidence>
<evidence type="ECO:0000313" key="2">
    <source>
        <dbReference type="EMBL" id="CAB4180877.1"/>
    </source>
</evidence>
<name>A0A6J5RM62_9CAUD</name>
<dbReference type="GO" id="GO:0008270">
    <property type="term" value="F:zinc ion binding"/>
    <property type="evidence" value="ECO:0007669"/>
    <property type="project" value="InterPro"/>
</dbReference>
<dbReference type="EMBL" id="LR797228">
    <property type="protein sequence ID" value="CAB4194738.1"/>
    <property type="molecule type" value="Genomic_DNA"/>
</dbReference>
<dbReference type="EMBL" id="LR797359">
    <property type="protein sequence ID" value="CAB4205063.1"/>
    <property type="molecule type" value="Genomic_DNA"/>
</dbReference>
<accession>A0A6J5RM62</accession>
<evidence type="ECO:0000313" key="4">
    <source>
        <dbReference type="EMBL" id="CAB4205063.1"/>
    </source>
</evidence>
<proteinExistence type="predicted"/>
<dbReference type="EMBL" id="LR798368">
    <property type="protein sequence ID" value="CAB5226672.1"/>
    <property type="molecule type" value="Genomic_DNA"/>
</dbReference>
<dbReference type="Gene3D" id="1.10.30.50">
    <property type="match status" value="1"/>
</dbReference>
<dbReference type="InterPro" id="IPR052892">
    <property type="entry name" value="NA-targeting_endonuclease"/>
</dbReference>
<evidence type="ECO:0000313" key="3">
    <source>
        <dbReference type="EMBL" id="CAB4194738.1"/>
    </source>
</evidence>
<sequence>MGKEHSNPEYKRNRAIIMQGKPSCNYCGKPADTVDHIVALMNGGDHSLDNLTPCCARCNNLKGHKEVKQRNATTSHARAEAMRNHAIPIAKTEKFFYTQKTFTPTQVLSIPTGPNQPGLAVTGRAQPRLETSRPDCAGSFAPQVREWCREYMGVELMDWQYTALDGQLLYDSNFELVNRVSLVSTARQCGKTTALMALVGWWLTEMPKVRGKKQTVLSTAHRLDLAVMLFDELAPILESRFNATLMKSYGRNRVTMPDGSTWLVRAANNSVGHGTSPSLVVADEIWDISRETVDGGLLPAQRAQVSPLLSMWSTAGTEASTAMLKWREQGLRAIDTGKNASFYFAEWSPPPELDPMTPAAWVYGNPALGITLTAATLLAESENPDRAAFLRASCNLWVASDKSWIQPGQWPALLYDGELPEGGTVAIETSLDDTRYFAVRCVALPDRRTVATVEFVADTFSEMLSHVERLCANPAIKFAITPTVDNHWPLSLERRRVIVGYGEILKFTPSVRNMINEKLLWHDGSNQLAEHVARAVAVRSQNSIALSSQRSPGPIELARCMVWAAAMTSRPTSSGKPMLVVV</sequence>
<dbReference type="InterPro" id="IPR003615">
    <property type="entry name" value="HNH_nuc"/>
</dbReference>
<dbReference type="GO" id="GO:0004519">
    <property type="term" value="F:endonuclease activity"/>
    <property type="evidence" value="ECO:0007669"/>
    <property type="project" value="InterPro"/>
</dbReference>
<dbReference type="PANTHER" id="PTHR33877:SF2">
    <property type="entry name" value="OS07G0170200 PROTEIN"/>
    <property type="match status" value="1"/>
</dbReference>
<evidence type="ECO:0000259" key="1">
    <source>
        <dbReference type="SMART" id="SM00507"/>
    </source>
</evidence>
<dbReference type="EMBL" id="LR797008">
    <property type="protein sequence ID" value="CAB4180877.1"/>
    <property type="molecule type" value="Genomic_DNA"/>
</dbReference>